<dbReference type="GO" id="GO:0012505">
    <property type="term" value="C:endomembrane system"/>
    <property type="evidence" value="ECO:0007669"/>
    <property type="project" value="UniProtKB-SubCell"/>
</dbReference>
<evidence type="ECO:0000313" key="10">
    <source>
        <dbReference type="EMBL" id="EYU37279.1"/>
    </source>
</evidence>
<reference evidence="10 11" key="1">
    <citation type="journal article" date="2013" name="Proc. Natl. Acad. Sci. U.S.A.">
        <title>Fine-scale variation in meiotic recombination in Mimulus inferred from population shotgun sequencing.</title>
        <authorList>
            <person name="Hellsten U."/>
            <person name="Wright K.M."/>
            <person name="Jenkins J."/>
            <person name="Shu S."/>
            <person name="Yuan Y."/>
            <person name="Wessler S.R."/>
            <person name="Schmutz J."/>
            <person name="Willis J.H."/>
            <person name="Rokhsar D.S."/>
        </authorList>
    </citation>
    <scope>NUCLEOTIDE SEQUENCE [LARGE SCALE GENOMIC DNA]</scope>
    <source>
        <strain evidence="11">cv. DUN x IM62</strain>
    </source>
</reference>
<keyword evidence="11" id="KW-1185">Reference proteome</keyword>
<dbReference type="Pfam" id="PF03083">
    <property type="entry name" value="MtN3_slv"/>
    <property type="match status" value="2"/>
</dbReference>
<dbReference type="GO" id="GO:0008643">
    <property type="term" value="P:carbohydrate transport"/>
    <property type="evidence" value="ECO:0000318"/>
    <property type="project" value="GO_Central"/>
</dbReference>
<keyword evidence="3 9" id="KW-0813">Transport</keyword>
<evidence type="ECO:0000256" key="3">
    <source>
        <dbReference type="ARBA" id="ARBA00022448"/>
    </source>
</evidence>
<dbReference type="eggNOG" id="KOG1623">
    <property type="taxonomic scope" value="Eukaryota"/>
</dbReference>
<dbReference type="GO" id="GO:0051260">
    <property type="term" value="P:protein homooligomerization"/>
    <property type="evidence" value="ECO:0007669"/>
    <property type="project" value="UniProtKB-ARBA"/>
</dbReference>
<dbReference type="PANTHER" id="PTHR10791">
    <property type="entry name" value="RAG1-ACTIVATING PROTEIN 1"/>
    <property type="match status" value="1"/>
</dbReference>
<dbReference type="GO" id="GO:0016020">
    <property type="term" value="C:membrane"/>
    <property type="evidence" value="ECO:0000318"/>
    <property type="project" value="GO_Central"/>
</dbReference>
<gene>
    <name evidence="10" type="ORF">MIMGU_mgv1a012972mg</name>
</gene>
<dbReference type="KEGG" id="egt:105958220"/>
<evidence type="ECO:0000256" key="1">
    <source>
        <dbReference type="ARBA" id="ARBA00004127"/>
    </source>
</evidence>
<dbReference type="STRING" id="4155.A0A022RB81"/>
<organism evidence="10 11">
    <name type="scientific">Erythranthe guttata</name>
    <name type="common">Yellow monkey flower</name>
    <name type="synonym">Mimulus guttatus</name>
    <dbReference type="NCBI Taxonomy" id="4155"/>
    <lineage>
        <taxon>Eukaryota</taxon>
        <taxon>Viridiplantae</taxon>
        <taxon>Streptophyta</taxon>
        <taxon>Embryophyta</taxon>
        <taxon>Tracheophyta</taxon>
        <taxon>Spermatophyta</taxon>
        <taxon>Magnoliopsida</taxon>
        <taxon>eudicotyledons</taxon>
        <taxon>Gunneridae</taxon>
        <taxon>Pentapetalae</taxon>
        <taxon>asterids</taxon>
        <taxon>lamiids</taxon>
        <taxon>Lamiales</taxon>
        <taxon>Phrymaceae</taxon>
        <taxon>Erythranthe</taxon>
    </lineage>
</organism>
<feature type="transmembrane region" description="Helical" evidence="9">
    <location>
        <begin position="188"/>
        <end position="209"/>
    </location>
</feature>
<keyword evidence="5 9" id="KW-0812">Transmembrane</keyword>
<proteinExistence type="inferred from homology"/>
<evidence type="ECO:0000256" key="4">
    <source>
        <dbReference type="ARBA" id="ARBA00022597"/>
    </source>
</evidence>
<keyword evidence="6" id="KW-0677">Repeat</keyword>
<keyword evidence="7 9" id="KW-1133">Transmembrane helix</keyword>
<dbReference type="EMBL" id="KI630555">
    <property type="protein sequence ID" value="EYU37279.1"/>
    <property type="molecule type" value="Genomic_DNA"/>
</dbReference>
<accession>A0A022RB81</accession>
<dbReference type="FunFam" id="1.20.1280.290:FF:000001">
    <property type="entry name" value="Bidirectional sugar transporter SWEET"/>
    <property type="match status" value="1"/>
</dbReference>
<dbReference type="OMA" id="YVIYMNS"/>
<comment type="similarity">
    <text evidence="2 9">Belongs to the SWEET sugar transporter family.</text>
</comment>
<feature type="transmembrane region" description="Helical" evidence="9">
    <location>
        <begin position="99"/>
        <end position="121"/>
    </location>
</feature>
<feature type="transmembrane region" description="Helical" evidence="9">
    <location>
        <begin position="65"/>
        <end position="87"/>
    </location>
</feature>
<evidence type="ECO:0000256" key="2">
    <source>
        <dbReference type="ARBA" id="ARBA00007809"/>
    </source>
</evidence>
<dbReference type="InterPro" id="IPR004316">
    <property type="entry name" value="SWEET_rpt"/>
</dbReference>
<sequence length="234" mass="26004">MERLAFLVGVIGNIISVFMFVSPGMTFVRIVKKKSTEEFESIPYICTLLSSCLWTYYGITKPGSFLVATVNGFGVLVQIIFVVLFLIFAPPHKRGKTAVLVGIVNIGLLGGGITVCKYLVLDEELRIDIIGLMCSALNIVMYASPLSAMKRMVRRKSVEYMPFLVSFSLFLNGGIWTFYAVLVQDWFLGVPNAIGLMLGTLQLILYFIYKYLLSSKTTNCGCHKDPLLQPHATC</sequence>
<comment type="subcellular location">
    <subcellularLocation>
        <location evidence="1">Endomembrane system</location>
        <topology evidence="1">Multi-pass membrane protein</topology>
    </subcellularLocation>
</comment>
<evidence type="ECO:0000256" key="5">
    <source>
        <dbReference type="ARBA" id="ARBA00022692"/>
    </source>
</evidence>
<keyword evidence="8 9" id="KW-0472">Membrane</keyword>
<feature type="transmembrane region" description="Helical" evidence="9">
    <location>
        <begin position="6"/>
        <end position="30"/>
    </location>
</feature>
<evidence type="ECO:0000256" key="7">
    <source>
        <dbReference type="ARBA" id="ARBA00022989"/>
    </source>
</evidence>
<name>A0A022RB81_ERYGU</name>
<dbReference type="FunFam" id="1.20.1280.290:FF:000002">
    <property type="entry name" value="Bidirectional sugar transporter SWEET"/>
    <property type="match status" value="1"/>
</dbReference>
<feature type="transmembrane region" description="Helical" evidence="9">
    <location>
        <begin position="127"/>
        <end position="148"/>
    </location>
</feature>
<comment type="function">
    <text evidence="9">Mediates both low-affinity uptake and efflux of sugar across the membrane.</text>
</comment>
<dbReference type="InterPro" id="IPR047664">
    <property type="entry name" value="SWEET"/>
</dbReference>
<dbReference type="OrthoDB" id="409725at2759"/>
<evidence type="ECO:0000256" key="9">
    <source>
        <dbReference type="RuleBase" id="RU910715"/>
    </source>
</evidence>
<dbReference type="GO" id="GO:0051119">
    <property type="term" value="F:sugar transmembrane transporter activity"/>
    <property type="evidence" value="ECO:0000318"/>
    <property type="project" value="GO_Central"/>
</dbReference>
<dbReference type="Proteomes" id="UP000030748">
    <property type="component" value="Unassembled WGS sequence"/>
</dbReference>
<evidence type="ECO:0000313" key="11">
    <source>
        <dbReference type="Proteomes" id="UP000030748"/>
    </source>
</evidence>
<evidence type="ECO:0000256" key="6">
    <source>
        <dbReference type="ARBA" id="ARBA00022737"/>
    </source>
</evidence>
<protein>
    <recommendedName>
        <fullName evidence="9">Bidirectional sugar transporter SWEET</fullName>
    </recommendedName>
</protein>
<dbReference type="Gene3D" id="1.20.1280.290">
    <property type="match status" value="2"/>
</dbReference>
<feature type="transmembrane region" description="Helical" evidence="9">
    <location>
        <begin position="160"/>
        <end position="182"/>
    </location>
</feature>
<dbReference type="PANTHER" id="PTHR10791:SF120">
    <property type="entry name" value="BIDIRECTIONAL SUGAR TRANSPORTER SWEET17"/>
    <property type="match status" value="1"/>
</dbReference>
<keyword evidence="4 9" id="KW-0762">Sugar transport</keyword>
<comment type="caution">
    <text evidence="9">Lacks conserved residue(s) required for the propagation of feature annotation.</text>
</comment>
<dbReference type="AlphaFoldDB" id="A0A022RB81"/>
<evidence type="ECO:0000256" key="8">
    <source>
        <dbReference type="ARBA" id="ARBA00023136"/>
    </source>
</evidence>